<accession>S7Q178</accession>
<name>S7Q178_GLOTA</name>
<evidence type="ECO:0000313" key="3">
    <source>
        <dbReference type="Proteomes" id="UP000030669"/>
    </source>
</evidence>
<reference evidence="2 3" key="1">
    <citation type="journal article" date="2012" name="Science">
        <title>The Paleozoic origin of enzymatic lignin decomposition reconstructed from 31 fungal genomes.</title>
        <authorList>
            <person name="Floudas D."/>
            <person name="Binder M."/>
            <person name="Riley R."/>
            <person name="Barry K."/>
            <person name="Blanchette R.A."/>
            <person name="Henrissat B."/>
            <person name="Martinez A.T."/>
            <person name="Otillar R."/>
            <person name="Spatafora J.W."/>
            <person name="Yadav J.S."/>
            <person name="Aerts A."/>
            <person name="Benoit I."/>
            <person name="Boyd A."/>
            <person name="Carlson A."/>
            <person name="Copeland A."/>
            <person name="Coutinho P.M."/>
            <person name="de Vries R.P."/>
            <person name="Ferreira P."/>
            <person name="Findley K."/>
            <person name="Foster B."/>
            <person name="Gaskell J."/>
            <person name="Glotzer D."/>
            <person name="Gorecki P."/>
            <person name="Heitman J."/>
            <person name="Hesse C."/>
            <person name="Hori C."/>
            <person name="Igarashi K."/>
            <person name="Jurgens J.A."/>
            <person name="Kallen N."/>
            <person name="Kersten P."/>
            <person name="Kohler A."/>
            <person name="Kuees U."/>
            <person name="Kumar T.K.A."/>
            <person name="Kuo A."/>
            <person name="LaButti K."/>
            <person name="Larrondo L.F."/>
            <person name="Lindquist E."/>
            <person name="Ling A."/>
            <person name="Lombard V."/>
            <person name="Lucas S."/>
            <person name="Lundell T."/>
            <person name="Martin R."/>
            <person name="McLaughlin D.J."/>
            <person name="Morgenstern I."/>
            <person name="Morin E."/>
            <person name="Murat C."/>
            <person name="Nagy L.G."/>
            <person name="Nolan M."/>
            <person name="Ohm R.A."/>
            <person name="Patyshakuliyeva A."/>
            <person name="Rokas A."/>
            <person name="Ruiz-Duenas F.J."/>
            <person name="Sabat G."/>
            <person name="Salamov A."/>
            <person name="Samejima M."/>
            <person name="Schmutz J."/>
            <person name="Slot J.C."/>
            <person name="St John F."/>
            <person name="Stenlid J."/>
            <person name="Sun H."/>
            <person name="Sun S."/>
            <person name="Syed K."/>
            <person name="Tsang A."/>
            <person name="Wiebenga A."/>
            <person name="Young D."/>
            <person name="Pisabarro A."/>
            <person name="Eastwood D.C."/>
            <person name="Martin F."/>
            <person name="Cullen D."/>
            <person name="Grigoriev I.V."/>
            <person name="Hibbett D.S."/>
        </authorList>
    </citation>
    <scope>NUCLEOTIDE SEQUENCE [LARGE SCALE GENOMIC DNA]</scope>
    <source>
        <strain evidence="2 3">ATCC 11539</strain>
    </source>
</reference>
<evidence type="ECO:0000313" key="2">
    <source>
        <dbReference type="EMBL" id="EPQ53262.1"/>
    </source>
</evidence>
<dbReference type="KEGG" id="gtr:GLOTRDRAFT_100890"/>
<dbReference type="EMBL" id="KB469306">
    <property type="protein sequence ID" value="EPQ53262.1"/>
    <property type="molecule type" value="Genomic_DNA"/>
</dbReference>
<organism evidence="2 3">
    <name type="scientific">Gloeophyllum trabeum (strain ATCC 11539 / FP-39264 / Madison 617)</name>
    <name type="common">Brown rot fungus</name>
    <dbReference type="NCBI Taxonomy" id="670483"/>
    <lineage>
        <taxon>Eukaryota</taxon>
        <taxon>Fungi</taxon>
        <taxon>Dikarya</taxon>
        <taxon>Basidiomycota</taxon>
        <taxon>Agaricomycotina</taxon>
        <taxon>Agaricomycetes</taxon>
        <taxon>Gloeophyllales</taxon>
        <taxon>Gloeophyllaceae</taxon>
        <taxon>Gloeophyllum</taxon>
    </lineage>
</organism>
<dbReference type="RefSeq" id="XP_007868535.1">
    <property type="nucleotide sequence ID" value="XM_007870344.1"/>
</dbReference>
<keyword evidence="3" id="KW-1185">Reference proteome</keyword>
<protein>
    <submittedName>
        <fullName evidence="2">Uncharacterized protein</fullName>
    </submittedName>
</protein>
<dbReference type="GeneID" id="19298401"/>
<evidence type="ECO:0000256" key="1">
    <source>
        <dbReference type="SAM" id="MobiDB-lite"/>
    </source>
</evidence>
<dbReference type="AlphaFoldDB" id="S7Q178"/>
<feature type="region of interest" description="Disordered" evidence="1">
    <location>
        <begin position="1"/>
        <end position="30"/>
    </location>
</feature>
<dbReference type="HOGENOM" id="CLU_2705032_0_0_1"/>
<gene>
    <name evidence="2" type="ORF">GLOTRDRAFT_100890</name>
</gene>
<sequence length="73" mass="7774">MAKAGWRTGEDSDRGTEDEEDDGELCERERARVRRGGGGVRAVDAFVPDDGSLDLLGALLADGLLLLPDTAML</sequence>
<proteinExistence type="predicted"/>
<dbReference type="Proteomes" id="UP000030669">
    <property type="component" value="Unassembled WGS sequence"/>
</dbReference>